<evidence type="ECO:0000259" key="4">
    <source>
        <dbReference type="Pfam" id="PF07687"/>
    </source>
</evidence>
<dbReference type="Pfam" id="PF01546">
    <property type="entry name" value="Peptidase_M20"/>
    <property type="match status" value="1"/>
</dbReference>
<evidence type="ECO:0000313" key="6">
    <source>
        <dbReference type="Proteomes" id="UP000813444"/>
    </source>
</evidence>
<dbReference type="GO" id="GO:0016805">
    <property type="term" value="F:dipeptidase activity"/>
    <property type="evidence" value="ECO:0007669"/>
    <property type="project" value="InterPro"/>
</dbReference>
<keyword evidence="6" id="KW-1185">Reference proteome</keyword>
<protein>
    <recommendedName>
        <fullName evidence="2">Peptidase M20 domain-containing protein 2</fullName>
    </recommendedName>
</protein>
<dbReference type="SUPFAM" id="SSF55031">
    <property type="entry name" value="Bacterial exopeptidase dimerisation domain"/>
    <property type="match status" value="1"/>
</dbReference>
<feature type="chain" id="PRO_5035427523" description="Peptidase M20 domain-containing protein 2" evidence="3">
    <location>
        <begin position="22"/>
        <end position="422"/>
    </location>
</feature>
<dbReference type="InterPro" id="IPR017144">
    <property type="entry name" value="Xaa-Arg_dipeptidase"/>
</dbReference>
<keyword evidence="3" id="KW-0732">Signal</keyword>
<dbReference type="OrthoDB" id="6119954at2759"/>
<organism evidence="5 6">
    <name type="scientific">Stachybotrys elegans</name>
    <dbReference type="NCBI Taxonomy" id="80388"/>
    <lineage>
        <taxon>Eukaryota</taxon>
        <taxon>Fungi</taxon>
        <taxon>Dikarya</taxon>
        <taxon>Ascomycota</taxon>
        <taxon>Pezizomycotina</taxon>
        <taxon>Sordariomycetes</taxon>
        <taxon>Hypocreomycetidae</taxon>
        <taxon>Hypocreales</taxon>
        <taxon>Stachybotryaceae</taxon>
        <taxon>Stachybotrys</taxon>
    </lineage>
</organism>
<reference evidence="5" key="1">
    <citation type="journal article" date="2021" name="Nat. Commun.">
        <title>Genetic determinants of endophytism in the Arabidopsis root mycobiome.</title>
        <authorList>
            <person name="Mesny F."/>
            <person name="Miyauchi S."/>
            <person name="Thiergart T."/>
            <person name="Pickel B."/>
            <person name="Atanasova L."/>
            <person name="Karlsson M."/>
            <person name="Huettel B."/>
            <person name="Barry K.W."/>
            <person name="Haridas S."/>
            <person name="Chen C."/>
            <person name="Bauer D."/>
            <person name="Andreopoulos W."/>
            <person name="Pangilinan J."/>
            <person name="LaButti K."/>
            <person name="Riley R."/>
            <person name="Lipzen A."/>
            <person name="Clum A."/>
            <person name="Drula E."/>
            <person name="Henrissat B."/>
            <person name="Kohler A."/>
            <person name="Grigoriev I.V."/>
            <person name="Martin F.M."/>
            <person name="Hacquard S."/>
        </authorList>
    </citation>
    <scope>NUCLEOTIDE SEQUENCE</scope>
    <source>
        <strain evidence="5">MPI-CAGE-CH-0235</strain>
    </source>
</reference>
<dbReference type="PIRSF" id="PIRSF037226">
    <property type="entry name" value="Amidohydrolase_ACY1L2_prd"/>
    <property type="match status" value="1"/>
</dbReference>
<comment type="similarity">
    <text evidence="1 2">Belongs to the peptidase M20A family.</text>
</comment>
<evidence type="ECO:0000256" key="3">
    <source>
        <dbReference type="SAM" id="SignalP"/>
    </source>
</evidence>
<dbReference type="InterPro" id="IPR036264">
    <property type="entry name" value="Bact_exopeptidase_dim_dom"/>
</dbReference>
<dbReference type="Pfam" id="PF07687">
    <property type="entry name" value="M20_dimer"/>
    <property type="match status" value="1"/>
</dbReference>
<dbReference type="Gene3D" id="3.40.630.10">
    <property type="entry name" value="Zn peptidases"/>
    <property type="match status" value="1"/>
</dbReference>
<dbReference type="InterPro" id="IPR011650">
    <property type="entry name" value="Peptidase_M20_dimer"/>
</dbReference>
<dbReference type="Proteomes" id="UP000813444">
    <property type="component" value="Unassembled WGS sequence"/>
</dbReference>
<sequence>MSLYALLSVLTASLVVGRSACQSVGPIFDAIDAQDDALSALNKDIWENPELAYEEYHAHEVLTDYLEKQGFTVTRSAFNLSTAFVAEYSNGEGRSVSFNSEYDSLPGMGHACGHNLIAISGVAAALGVKEALENQGAKGRVVLFGTPAEEGGGGKIKMLEAGAYDDVDCSLMAHPSNAYYASFYYSLAAWAGDVTWHGASAHAGNAPWLGRNAMDGYVSAYTMAGLFRQQLRGTDRIHHVIRETSQIVNVIPEKAHSMWAVRALDRDRRDVVLERLRTIIDASAAGTNTSVEVEQTLDYWDVVSNRPLAELYYKYLVAHFDPAKNNETSQFRFDNVEDEVDAHFVGGSTDQGNVSHKVPALHAMFPIVSGISSHTPAFYNVSGTDFAYRQAINTAKSLAMVGIDVLRSDATFEAMKEDFNKS</sequence>
<evidence type="ECO:0000256" key="2">
    <source>
        <dbReference type="PIRNR" id="PIRNR037226"/>
    </source>
</evidence>
<comment type="caution">
    <text evidence="5">The sequence shown here is derived from an EMBL/GenBank/DDBJ whole genome shotgun (WGS) entry which is preliminary data.</text>
</comment>
<dbReference type="AlphaFoldDB" id="A0A8K0T3A5"/>
<dbReference type="EMBL" id="JAGPNK010000001">
    <property type="protein sequence ID" value="KAH7329659.1"/>
    <property type="molecule type" value="Genomic_DNA"/>
</dbReference>
<feature type="signal peptide" evidence="3">
    <location>
        <begin position="1"/>
        <end position="21"/>
    </location>
</feature>
<evidence type="ECO:0000313" key="5">
    <source>
        <dbReference type="EMBL" id="KAH7329659.1"/>
    </source>
</evidence>
<feature type="domain" description="Peptidase M20 dimerisation" evidence="4">
    <location>
        <begin position="191"/>
        <end position="284"/>
    </location>
</feature>
<name>A0A8K0T3A5_9HYPO</name>
<dbReference type="InterPro" id="IPR052030">
    <property type="entry name" value="Peptidase_M20/M20A_hydrolases"/>
</dbReference>
<dbReference type="CDD" id="cd05672">
    <property type="entry name" value="M20_ACY1L2-like"/>
    <property type="match status" value="1"/>
</dbReference>
<gene>
    <name evidence="5" type="ORF">B0I35DRAFT_474233</name>
</gene>
<dbReference type="NCBIfam" id="TIGR01891">
    <property type="entry name" value="amidohydrolases"/>
    <property type="match status" value="1"/>
</dbReference>
<dbReference type="SUPFAM" id="SSF53187">
    <property type="entry name" value="Zn-dependent exopeptidases"/>
    <property type="match status" value="1"/>
</dbReference>
<accession>A0A8K0T3A5</accession>
<dbReference type="PANTHER" id="PTHR30575">
    <property type="entry name" value="PEPTIDASE M20"/>
    <property type="match status" value="1"/>
</dbReference>
<dbReference type="InterPro" id="IPR017439">
    <property type="entry name" value="Amidohydrolase"/>
</dbReference>
<dbReference type="PANTHER" id="PTHR30575:SF0">
    <property type="entry name" value="XAA-ARG DIPEPTIDASE"/>
    <property type="match status" value="1"/>
</dbReference>
<dbReference type="InterPro" id="IPR002933">
    <property type="entry name" value="Peptidase_M20"/>
</dbReference>
<dbReference type="Gene3D" id="3.30.70.360">
    <property type="match status" value="1"/>
</dbReference>
<proteinExistence type="inferred from homology"/>
<evidence type="ECO:0000256" key="1">
    <source>
        <dbReference type="ARBA" id="ARBA00006247"/>
    </source>
</evidence>